<dbReference type="PANTHER" id="PTHR30036">
    <property type="entry name" value="D-XYLOSE-BINDING PERIPLASMIC PROTEIN"/>
    <property type="match status" value="1"/>
</dbReference>
<feature type="region of interest" description="Disordered" evidence="3">
    <location>
        <begin position="1"/>
        <end position="22"/>
    </location>
</feature>
<dbReference type="GO" id="GO:0030288">
    <property type="term" value="C:outer membrane-bounded periplasmic space"/>
    <property type="evidence" value="ECO:0007669"/>
    <property type="project" value="TreeGrafter"/>
</dbReference>
<evidence type="ECO:0000313" key="5">
    <source>
        <dbReference type="EMBL" id="RFU43096.1"/>
    </source>
</evidence>
<reference evidence="5 6" key="1">
    <citation type="submission" date="2018-08" db="EMBL/GenBank/DDBJ databases">
        <title>Actinomadura jelena sp. nov., a novel Actinomycete isolated from soil in Chad.</title>
        <authorList>
            <person name="Shi L."/>
        </authorList>
    </citation>
    <scope>NUCLEOTIDE SEQUENCE [LARGE SCALE GENOMIC DNA]</scope>
    <source>
        <strain evidence="5 6">NEAU-G17</strain>
    </source>
</reference>
<dbReference type="Proteomes" id="UP000261811">
    <property type="component" value="Unassembled WGS sequence"/>
</dbReference>
<dbReference type="GO" id="GO:0030246">
    <property type="term" value="F:carbohydrate binding"/>
    <property type="evidence" value="ECO:0007669"/>
    <property type="project" value="TreeGrafter"/>
</dbReference>
<feature type="domain" description="Periplasmic binding protein" evidence="4">
    <location>
        <begin position="84"/>
        <end position="344"/>
    </location>
</feature>
<sequence>MLTFPRRRVLSSHPQRHPARCCTTPKQAAPVVHGRDTEEKTQVRKLSFRAAAAAAAALAVLAPATACSSKASGSGGGGGDHAKVAFLMPDIASTRYEQYDAPLFKAKMKELCGGCEVLYQNANADAAKQQQQATSALAQGAKVLVIDPVDSAAAASIVRMAQARKAAVIAYDRPIPKAKADFYVSFDNEKLGQMIGQSLVDRLKETKAQGGMLQVNGSPTDAAAGLIKKGMHSAVDPSGFKLLAEYDTPNWEPSKAQEWVSGQISKFHTQIAGVVAANDGTGGGSIAAFKAAGAKVPPVTGNDAELAAIQRVVSGDQYNTISKPIKIVAEAAAVAAHDFTQGKKPQGNTTLFDTPSQLFVPTVVTQQNIKDVVKPGGVLEPAKVCTGVYAQACAKLGIQ</sequence>
<dbReference type="InterPro" id="IPR025997">
    <property type="entry name" value="SBP_2_dom"/>
</dbReference>
<evidence type="ECO:0000256" key="3">
    <source>
        <dbReference type="SAM" id="MobiDB-lite"/>
    </source>
</evidence>
<proteinExistence type="predicted"/>
<dbReference type="PANTHER" id="PTHR30036:SF1">
    <property type="entry name" value="D-XYLOSE-BINDING PERIPLASMIC PROTEIN"/>
    <property type="match status" value="1"/>
</dbReference>
<evidence type="ECO:0000256" key="1">
    <source>
        <dbReference type="ARBA" id="ARBA00004196"/>
    </source>
</evidence>
<keyword evidence="6" id="KW-1185">Reference proteome</keyword>
<accession>A0A372JTG4</accession>
<evidence type="ECO:0000313" key="6">
    <source>
        <dbReference type="Proteomes" id="UP000261811"/>
    </source>
</evidence>
<dbReference type="AlphaFoldDB" id="A0A372JTG4"/>
<dbReference type="InterPro" id="IPR050555">
    <property type="entry name" value="Bact_Solute-Bind_Prot2"/>
</dbReference>
<dbReference type="InterPro" id="IPR028082">
    <property type="entry name" value="Peripla_BP_I"/>
</dbReference>
<name>A0A372JTG4_9ACTN</name>
<dbReference type="SUPFAM" id="SSF53822">
    <property type="entry name" value="Periplasmic binding protein-like I"/>
    <property type="match status" value="1"/>
</dbReference>
<comment type="subcellular location">
    <subcellularLocation>
        <location evidence="1">Cell envelope</location>
    </subcellularLocation>
</comment>
<comment type="caution">
    <text evidence="5">The sequence shown here is derived from an EMBL/GenBank/DDBJ whole genome shotgun (WGS) entry which is preliminary data.</text>
</comment>
<evidence type="ECO:0000256" key="2">
    <source>
        <dbReference type="ARBA" id="ARBA00022729"/>
    </source>
</evidence>
<protein>
    <submittedName>
        <fullName evidence="5">Sugar ABC transporter substrate-binding protein</fullName>
    </submittedName>
</protein>
<dbReference type="EMBL" id="QURH01000059">
    <property type="protein sequence ID" value="RFU43096.1"/>
    <property type="molecule type" value="Genomic_DNA"/>
</dbReference>
<dbReference type="Pfam" id="PF13407">
    <property type="entry name" value="Peripla_BP_4"/>
    <property type="match status" value="1"/>
</dbReference>
<feature type="compositionally biased region" description="Basic residues" evidence="3">
    <location>
        <begin position="1"/>
        <end position="19"/>
    </location>
</feature>
<evidence type="ECO:0000259" key="4">
    <source>
        <dbReference type="Pfam" id="PF13407"/>
    </source>
</evidence>
<dbReference type="OrthoDB" id="9773673at2"/>
<gene>
    <name evidence="5" type="ORF">DZF91_03065</name>
</gene>
<keyword evidence="2" id="KW-0732">Signal</keyword>
<dbReference type="Gene3D" id="3.40.50.2300">
    <property type="match status" value="2"/>
</dbReference>
<organism evidence="5 6">
    <name type="scientific">Actinomadura logoneensis</name>
    <dbReference type="NCBI Taxonomy" id="2293572"/>
    <lineage>
        <taxon>Bacteria</taxon>
        <taxon>Bacillati</taxon>
        <taxon>Actinomycetota</taxon>
        <taxon>Actinomycetes</taxon>
        <taxon>Streptosporangiales</taxon>
        <taxon>Thermomonosporaceae</taxon>
        <taxon>Actinomadura</taxon>
    </lineage>
</organism>